<sequence length="325" mass="38430">MSIEAQLRTHYNEETSGSSHSNLDPAKVIMQELELMRKDMKEIRRNITNLSMEHRDQRNIVGHVNSHTQWEIWTKFGVENYEGQRQGQPKVKFIESSMVEKSTRIKELPHDKIEESLKIHVVEEPSKEEPFCIMNEKSIEIKEKERVEEKERLVERSCNFDSISIISKESENFECSKEKESELEKSERVKENEYFIEKQESEKEKILKIQARMKQESLHTRVEDKGRNMEKELGNFLEDLPISLSLNPFLIWHEVSFVELELFLESYLSHLTFHRIKEAPVKSQSLQAKDLVDEGKMEKKRPSHSKIKSLETLKTLKALSMLEWK</sequence>
<protein>
    <submittedName>
        <fullName evidence="1">Uncharacterized protein</fullName>
    </submittedName>
</protein>
<dbReference type="EMBL" id="CM044701">
    <property type="protein sequence ID" value="KAI5682042.1"/>
    <property type="molecule type" value="Genomic_DNA"/>
</dbReference>
<keyword evidence="2" id="KW-1185">Reference proteome</keyword>
<dbReference type="Proteomes" id="UP001060085">
    <property type="component" value="Linkage Group LG01"/>
</dbReference>
<proteinExistence type="predicted"/>
<evidence type="ECO:0000313" key="1">
    <source>
        <dbReference type="EMBL" id="KAI5682042.1"/>
    </source>
</evidence>
<accession>A0ACC0CAS3</accession>
<comment type="caution">
    <text evidence="1">The sequence shown here is derived from an EMBL/GenBank/DDBJ whole genome shotgun (WGS) entry which is preliminary data.</text>
</comment>
<gene>
    <name evidence="1" type="ORF">M9H77_03270</name>
</gene>
<organism evidence="1 2">
    <name type="scientific">Catharanthus roseus</name>
    <name type="common">Madagascar periwinkle</name>
    <name type="synonym">Vinca rosea</name>
    <dbReference type="NCBI Taxonomy" id="4058"/>
    <lineage>
        <taxon>Eukaryota</taxon>
        <taxon>Viridiplantae</taxon>
        <taxon>Streptophyta</taxon>
        <taxon>Embryophyta</taxon>
        <taxon>Tracheophyta</taxon>
        <taxon>Spermatophyta</taxon>
        <taxon>Magnoliopsida</taxon>
        <taxon>eudicotyledons</taxon>
        <taxon>Gunneridae</taxon>
        <taxon>Pentapetalae</taxon>
        <taxon>asterids</taxon>
        <taxon>lamiids</taxon>
        <taxon>Gentianales</taxon>
        <taxon>Apocynaceae</taxon>
        <taxon>Rauvolfioideae</taxon>
        <taxon>Vinceae</taxon>
        <taxon>Catharanthinae</taxon>
        <taxon>Catharanthus</taxon>
    </lineage>
</organism>
<evidence type="ECO:0000313" key="2">
    <source>
        <dbReference type="Proteomes" id="UP001060085"/>
    </source>
</evidence>
<name>A0ACC0CAS3_CATRO</name>
<reference evidence="2" key="1">
    <citation type="journal article" date="2023" name="Nat. Plants">
        <title>Single-cell RNA sequencing provides a high-resolution roadmap for understanding the multicellular compartmentation of specialized metabolism.</title>
        <authorList>
            <person name="Sun S."/>
            <person name="Shen X."/>
            <person name="Li Y."/>
            <person name="Li Y."/>
            <person name="Wang S."/>
            <person name="Li R."/>
            <person name="Zhang H."/>
            <person name="Shen G."/>
            <person name="Guo B."/>
            <person name="Wei J."/>
            <person name="Xu J."/>
            <person name="St-Pierre B."/>
            <person name="Chen S."/>
            <person name="Sun C."/>
        </authorList>
    </citation>
    <scope>NUCLEOTIDE SEQUENCE [LARGE SCALE GENOMIC DNA]</scope>
</reference>